<evidence type="ECO:0000259" key="17">
    <source>
        <dbReference type="PROSITE" id="PS50886"/>
    </source>
</evidence>
<reference evidence="18 19" key="1">
    <citation type="journal article" date="2016" name="Nat. Commun.">
        <title>Thousands of microbial genomes shed light on interconnected biogeochemical processes in an aquifer system.</title>
        <authorList>
            <person name="Anantharaman K."/>
            <person name="Brown C.T."/>
            <person name="Hug L.A."/>
            <person name="Sharon I."/>
            <person name="Castelle C.J."/>
            <person name="Probst A.J."/>
            <person name="Thomas B.C."/>
            <person name="Singh A."/>
            <person name="Wilkins M.J."/>
            <person name="Karaoz U."/>
            <person name="Brodie E.L."/>
            <person name="Williams K.H."/>
            <person name="Hubbard S.S."/>
            <person name="Banfield J.F."/>
        </authorList>
    </citation>
    <scope>NUCLEOTIDE SEQUENCE [LARGE SCALE GENOMIC DNA]</scope>
</reference>
<evidence type="ECO:0000256" key="3">
    <source>
        <dbReference type="ARBA" id="ARBA00011738"/>
    </source>
</evidence>
<evidence type="ECO:0000256" key="5">
    <source>
        <dbReference type="ARBA" id="ARBA00018753"/>
    </source>
</evidence>
<dbReference type="GO" id="GO:0000049">
    <property type="term" value="F:tRNA binding"/>
    <property type="evidence" value="ECO:0007669"/>
    <property type="project" value="UniProtKB-UniRule"/>
</dbReference>
<keyword evidence="10" id="KW-0067">ATP-binding</keyword>
<comment type="subcellular location">
    <subcellularLocation>
        <location evidence="2">Cytoplasm</location>
    </subcellularLocation>
</comment>
<dbReference type="NCBIfam" id="TIGR00399">
    <property type="entry name" value="metG_C_term"/>
    <property type="match status" value="1"/>
</dbReference>
<comment type="catalytic activity">
    <reaction evidence="15">
        <text>tRNA(Met) + L-methionine + ATP = L-methionyl-tRNA(Met) + AMP + diphosphate</text>
        <dbReference type="Rhea" id="RHEA:13481"/>
        <dbReference type="Rhea" id="RHEA-COMP:9667"/>
        <dbReference type="Rhea" id="RHEA-COMP:9698"/>
        <dbReference type="ChEBI" id="CHEBI:30616"/>
        <dbReference type="ChEBI" id="CHEBI:33019"/>
        <dbReference type="ChEBI" id="CHEBI:57844"/>
        <dbReference type="ChEBI" id="CHEBI:78442"/>
        <dbReference type="ChEBI" id="CHEBI:78530"/>
        <dbReference type="ChEBI" id="CHEBI:456215"/>
        <dbReference type="EC" id="6.1.1.10"/>
    </reaction>
</comment>
<dbReference type="PANTHER" id="PTHR11586:SF37">
    <property type="entry name" value="TRNA-BINDING DOMAIN-CONTAINING PROTEIN"/>
    <property type="match status" value="1"/>
</dbReference>
<evidence type="ECO:0000256" key="7">
    <source>
        <dbReference type="ARBA" id="ARBA00022555"/>
    </source>
</evidence>
<dbReference type="InterPro" id="IPR012340">
    <property type="entry name" value="NA-bd_OB-fold"/>
</dbReference>
<evidence type="ECO:0000256" key="14">
    <source>
        <dbReference type="ARBA" id="ARBA00030904"/>
    </source>
</evidence>
<dbReference type="EC" id="6.1.1.10" evidence="4"/>
<proteinExistence type="predicted"/>
<evidence type="ECO:0000256" key="1">
    <source>
        <dbReference type="ARBA" id="ARBA00003314"/>
    </source>
</evidence>
<evidence type="ECO:0000256" key="15">
    <source>
        <dbReference type="ARBA" id="ARBA00047364"/>
    </source>
</evidence>
<evidence type="ECO:0000256" key="8">
    <source>
        <dbReference type="ARBA" id="ARBA00022598"/>
    </source>
</evidence>
<dbReference type="Gene3D" id="2.40.50.140">
    <property type="entry name" value="Nucleic acid-binding proteins"/>
    <property type="match status" value="1"/>
</dbReference>
<dbReference type="GO" id="GO:0005737">
    <property type="term" value="C:cytoplasm"/>
    <property type="evidence" value="ECO:0007669"/>
    <property type="project" value="UniProtKB-SubCell"/>
</dbReference>
<name>A0A1G1L316_9BACT</name>
<gene>
    <name evidence="18" type="ORF">A3G33_05620</name>
</gene>
<evidence type="ECO:0000313" key="19">
    <source>
        <dbReference type="Proteomes" id="UP000178187"/>
    </source>
</evidence>
<dbReference type="GO" id="GO:0005524">
    <property type="term" value="F:ATP binding"/>
    <property type="evidence" value="ECO:0007669"/>
    <property type="project" value="UniProtKB-KW"/>
</dbReference>
<organism evidence="18 19">
    <name type="scientific">Candidatus Danuiimicrobium aquiferis</name>
    <dbReference type="NCBI Taxonomy" id="1801832"/>
    <lineage>
        <taxon>Bacteria</taxon>
        <taxon>Pseudomonadati</taxon>
        <taxon>Candidatus Omnitrophota</taxon>
        <taxon>Candidatus Danuiimicrobium</taxon>
    </lineage>
</organism>
<sequence>MVTFVEFQNLDIRTAKILEVIPHPNADRLYVLKIEVGEEQKQLVAGIRKWYTPEELIGKMIVIINNLEPATIRGVESQGMLLAAGDDERVVILTTEREIKSGARIK</sequence>
<keyword evidence="8 18" id="KW-0436">Ligase</keyword>
<protein>
    <recommendedName>
        <fullName evidence="5">Methionine--tRNA ligase</fullName>
        <ecNumber evidence="4">6.1.1.10</ecNumber>
    </recommendedName>
    <alternativeName>
        <fullName evidence="14">Methionyl-tRNA synthetase</fullName>
    </alternativeName>
</protein>
<dbReference type="InterPro" id="IPR002547">
    <property type="entry name" value="tRNA-bd_dom"/>
</dbReference>
<evidence type="ECO:0000256" key="2">
    <source>
        <dbReference type="ARBA" id="ARBA00004496"/>
    </source>
</evidence>
<keyword evidence="11 16" id="KW-0694">RNA-binding</keyword>
<evidence type="ECO:0000256" key="9">
    <source>
        <dbReference type="ARBA" id="ARBA00022741"/>
    </source>
</evidence>
<dbReference type="PANTHER" id="PTHR11586">
    <property type="entry name" value="TRNA-AMINOACYLATION COFACTOR ARC1 FAMILY MEMBER"/>
    <property type="match status" value="1"/>
</dbReference>
<dbReference type="EMBL" id="MHFR01000003">
    <property type="protein sequence ID" value="OGW99551.1"/>
    <property type="molecule type" value="Genomic_DNA"/>
</dbReference>
<dbReference type="InterPro" id="IPR051270">
    <property type="entry name" value="Tyrosine-tRNA_ligase_regulator"/>
</dbReference>
<keyword evidence="12" id="KW-0648">Protein biosynthesis</keyword>
<evidence type="ECO:0000256" key="16">
    <source>
        <dbReference type="PROSITE-ProRule" id="PRU00209"/>
    </source>
</evidence>
<dbReference type="SUPFAM" id="SSF50249">
    <property type="entry name" value="Nucleic acid-binding proteins"/>
    <property type="match status" value="1"/>
</dbReference>
<dbReference type="Proteomes" id="UP000178187">
    <property type="component" value="Unassembled WGS sequence"/>
</dbReference>
<dbReference type="CDD" id="cd02800">
    <property type="entry name" value="tRNA_bind_EcMetRS_like"/>
    <property type="match status" value="1"/>
</dbReference>
<evidence type="ECO:0000256" key="10">
    <source>
        <dbReference type="ARBA" id="ARBA00022840"/>
    </source>
</evidence>
<comment type="caution">
    <text evidence="18">The sequence shown here is derived from an EMBL/GenBank/DDBJ whole genome shotgun (WGS) entry which is preliminary data.</text>
</comment>
<evidence type="ECO:0000256" key="12">
    <source>
        <dbReference type="ARBA" id="ARBA00022917"/>
    </source>
</evidence>
<comment type="subunit">
    <text evidence="3">Homodimer.</text>
</comment>
<feature type="domain" description="TRNA-binding" evidence="17">
    <location>
        <begin position="6"/>
        <end position="106"/>
    </location>
</feature>
<keyword evidence="13" id="KW-0030">Aminoacyl-tRNA synthetase</keyword>
<comment type="function">
    <text evidence="1">Is required not only for elongation of protein synthesis but also for the initiation of all mRNA translation through initiator tRNA(fMet) aminoacylation.</text>
</comment>
<keyword evidence="7 16" id="KW-0820">tRNA-binding</keyword>
<dbReference type="GO" id="GO:0004825">
    <property type="term" value="F:methionine-tRNA ligase activity"/>
    <property type="evidence" value="ECO:0007669"/>
    <property type="project" value="UniProtKB-EC"/>
</dbReference>
<evidence type="ECO:0000256" key="11">
    <source>
        <dbReference type="ARBA" id="ARBA00022884"/>
    </source>
</evidence>
<keyword evidence="9" id="KW-0547">Nucleotide-binding</keyword>
<dbReference type="PROSITE" id="PS50886">
    <property type="entry name" value="TRBD"/>
    <property type="match status" value="1"/>
</dbReference>
<dbReference type="FunFam" id="2.40.50.140:FF:000042">
    <property type="entry name" value="Methionine--tRNA ligase"/>
    <property type="match status" value="1"/>
</dbReference>
<dbReference type="Pfam" id="PF01588">
    <property type="entry name" value="tRNA_bind"/>
    <property type="match status" value="1"/>
</dbReference>
<evidence type="ECO:0000256" key="13">
    <source>
        <dbReference type="ARBA" id="ARBA00023146"/>
    </source>
</evidence>
<evidence type="ECO:0000256" key="4">
    <source>
        <dbReference type="ARBA" id="ARBA00012838"/>
    </source>
</evidence>
<dbReference type="GO" id="GO:0006431">
    <property type="term" value="P:methionyl-tRNA aminoacylation"/>
    <property type="evidence" value="ECO:0007669"/>
    <property type="project" value="InterPro"/>
</dbReference>
<accession>A0A1G1L316</accession>
<evidence type="ECO:0000256" key="6">
    <source>
        <dbReference type="ARBA" id="ARBA00022490"/>
    </source>
</evidence>
<dbReference type="InterPro" id="IPR004495">
    <property type="entry name" value="Met-tRNA-synth_bsu_C"/>
</dbReference>
<evidence type="ECO:0000313" key="18">
    <source>
        <dbReference type="EMBL" id="OGW99551.1"/>
    </source>
</evidence>
<dbReference type="AlphaFoldDB" id="A0A1G1L316"/>
<keyword evidence="6" id="KW-0963">Cytoplasm</keyword>